<dbReference type="Proteomes" id="UP001451303">
    <property type="component" value="Unassembled WGS sequence"/>
</dbReference>
<keyword evidence="2" id="KW-1185">Reference proteome</keyword>
<evidence type="ECO:0000313" key="2">
    <source>
        <dbReference type="Proteomes" id="UP001451303"/>
    </source>
</evidence>
<name>A0ABR3D2U5_NEUIN</name>
<evidence type="ECO:0000313" key="1">
    <source>
        <dbReference type="EMBL" id="KAL0467019.1"/>
    </source>
</evidence>
<proteinExistence type="predicted"/>
<dbReference type="EMBL" id="JAVLET010000011">
    <property type="protein sequence ID" value="KAL0467019.1"/>
    <property type="molecule type" value="Genomic_DNA"/>
</dbReference>
<organism evidence="1 2">
    <name type="scientific">Neurospora intermedia</name>
    <dbReference type="NCBI Taxonomy" id="5142"/>
    <lineage>
        <taxon>Eukaryota</taxon>
        <taxon>Fungi</taxon>
        <taxon>Dikarya</taxon>
        <taxon>Ascomycota</taxon>
        <taxon>Pezizomycotina</taxon>
        <taxon>Sordariomycetes</taxon>
        <taxon>Sordariomycetidae</taxon>
        <taxon>Sordariales</taxon>
        <taxon>Sordariaceae</taxon>
        <taxon>Neurospora</taxon>
    </lineage>
</organism>
<protein>
    <submittedName>
        <fullName evidence="1">Uncharacterized protein</fullName>
    </submittedName>
</protein>
<gene>
    <name evidence="1" type="ORF">QR685DRAFT_450216</name>
</gene>
<sequence length="80" mass="9103">MTKEQELNIGTLMTPLFPLCFSVLSSSRGSATISQWYGWLDVPSSDPGCLHRDPVIGMKTSLQMMFKWNSNSYYRIPLKL</sequence>
<accession>A0ABR3D2U5</accession>
<reference evidence="1 2" key="1">
    <citation type="submission" date="2023-09" db="EMBL/GenBank/DDBJ databases">
        <title>Multi-omics analysis of a traditional fermented food reveals byproduct-associated fungal strains for waste-to-food upcycling.</title>
        <authorList>
            <consortium name="Lawrence Berkeley National Laboratory"/>
            <person name="Rekdal V.M."/>
            <person name="Villalobos-Escobedo J.M."/>
            <person name="Rodriguez-Valeron N."/>
            <person name="Garcia M.O."/>
            <person name="Vasquez D.P."/>
            <person name="Damayanti I."/>
            <person name="Sorensen P.M."/>
            <person name="Baidoo E.E."/>
            <person name="De Carvalho A.C."/>
            <person name="Riley R."/>
            <person name="Lipzen A."/>
            <person name="He G."/>
            <person name="Yan M."/>
            <person name="Haridas S."/>
            <person name="Daum C."/>
            <person name="Yoshinaga Y."/>
            <person name="Ng V."/>
            <person name="Grigoriev I.V."/>
            <person name="Munk R."/>
            <person name="Nuraida L."/>
            <person name="Wijaya C.H."/>
            <person name="Morales P.-C."/>
            <person name="Keasling J.D."/>
        </authorList>
    </citation>
    <scope>NUCLEOTIDE SEQUENCE [LARGE SCALE GENOMIC DNA]</scope>
    <source>
        <strain evidence="1 2">FGSC 2613</strain>
    </source>
</reference>
<comment type="caution">
    <text evidence="1">The sequence shown here is derived from an EMBL/GenBank/DDBJ whole genome shotgun (WGS) entry which is preliminary data.</text>
</comment>